<protein>
    <recommendedName>
        <fullName evidence="3">Transferase</fullName>
    </recommendedName>
</protein>
<dbReference type="Pfam" id="PF07388">
    <property type="entry name" value="A-2_8-polyST"/>
    <property type="match status" value="1"/>
</dbReference>
<dbReference type="EMBL" id="LJGU01000116">
    <property type="protein sequence ID" value="OEV03630.1"/>
    <property type="molecule type" value="Genomic_DNA"/>
</dbReference>
<sequence length="454" mass="50358">MHAQVFVASSLYGAATLAAALDAGCFEPADRRLLLVSNNASPPETVPALDRMAGFERLRDRFDRVLSWNDVIRPFHPGSWGPRPDDVPLWERYLRLLWGLGTPHQDSVRLVLESLQAKPAQTLAQLFPEAPIDVYADGLMSYGPTRDKLDPLIGTRVARLLHLDLLPGLEPLLLTEFGVPAEVVPTKAFTDVLAELATDCPPAVTRQRDRPAPALLLGQYLSALGILSADEEERLHVRMLRGAVALGHRNLVFKPHPVAPAGHSRALESAAEQLGVRLTVLETPVLAETLYERLRPALVVGCFSTALVTAATYYRLPVARTGTDILLERLTPYQNSNRVPVTLVDAVLPDVEDPAAVAAWQPPDEAWVRETLTGLVRAVGFCMQARLHPGLRADAERYLNTRLDERTWAYFKRRRLTALALPGALPRQLAFLPRNRAVRRVARRARRLKRVALR</sequence>
<proteinExistence type="predicted"/>
<dbReference type="Proteomes" id="UP000176101">
    <property type="component" value="Unassembled WGS sequence"/>
</dbReference>
<reference evidence="1 2" key="1">
    <citation type="journal article" date="2016" name="Front. Microbiol.">
        <title>Comparative Genomics Analysis of Streptomyces Species Reveals Their Adaptation to the Marine Environment and Their Diversity at the Genomic Level.</title>
        <authorList>
            <person name="Tian X."/>
            <person name="Zhang Z."/>
            <person name="Yang T."/>
            <person name="Chen M."/>
            <person name="Li J."/>
            <person name="Chen F."/>
            <person name="Yang J."/>
            <person name="Li W."/>
            <person name="Zhang B."/>
            <person name="Zhang Z."/>
            <person name="Wu J."/>
            <person name="Zhang C."/>
            <person name="Long L."/>
            <person name="Xiao J."/>
        </authorList>
    </citation>
    <scope>NUCLEOTIDE SEQUENCE [LARGE SCALE GENOMIC DNA]</scope>
    <source>
        <strain evidence="1 2">SCSIO 02100</strain>
    </source>
</reference>
<evidence type="ECO:0008006" key="3">
    <source>
        <dbReference type="Google" id="ProtNLM"/>
    </source>
</evidence>
<dbReference type="PATRIC" id="fig|1075402.3.peg.2866"/>
<name>A0A1E7KI76_9ACTN</name>
<dbReference type="RefSeq" id="WP_070196323.1">
    <property type="nucleotide sequence ID" value="NZ_LJGU01000116.1"/>
</dbReference>
<dbReference type="InterPro" id="IPR010866">
    <property type="entry name" value="A-2_8-polyST"/>
</dbReference>
<dbReference type="STRING" id="1075402.AN216_10170"/>
<dbReference type="AlphaFoldDB" id="A0A1E7KI76"/>
<evidence type="ECO:0000313" key="1">
    <source>
        <dbReference type="EMBL" id="OEV03630.1"/>
    </source>
</evidence>
<accession>A0A1E7KI76</accession>
<comment type="caution">
    <text evidence="1">The sequence shown here is derived from an EMBL/GenBank/DDBJ whole genome shotgun (WGS) entry which is preliminary data.</text>
</comment>
<gene>
    <name evidence="1" type="ORF">AN216_10170</name>
</gene>
<evidence type="ECO:0000313" key="2">
    <source>
        <dbReference type="Proteomes" id="UP000176101"/>
    </source>
</evidence>
<keyword evidence="2" id="KW-1185">Reference proteome</keyword>
<organism evidence="1 2">
    <name type="scientific">Streptomyces oceani</name>
    <dbReference type="NCBI Taxonomy" id="1075402"/>
    <lineage>
        <taxon>Bacteria</taxon>
        <taxon>Bacillati</taxon>
        <taxon>Actinomycetota</taxon>
        <taxon>Actinomycetes</taxon>
        <taxon>Kitasatosporales</taxon>
        <taxon>Streptomycetaceae</taxon>
        <taxon>Streptomyces</taxon>
    </lineage>
</organism>
<dbReference type="OrthoDB" id="3723482at2"/>